<proteinExistence type="predicted"/>
<dbReference type="GO" id="GO:0004519">
    <property type="term" value="F:endonuclease activity"/>
    <property type="evidence" value="ECO:0007669"/>
    <property type="project" value="InterPro"/>
</dbReference>
<dbReference type="RefSeq" id="WP_175541184.1">
    <property type="nucleotide sequence ID" value="NZ_FOSG01000042.1"/>
</dbReference>
<reference evidence="4" key="1">
    <citation type="submission" date="2016-10" db="EMBL/GenBank/DDBJ databases">
        <authorList>
            <person name="Varghese N."/>
            <person name="Submissions S."/>
        </authorList>
    </citation>
    <scope>NUCLEOTIDE SEQUENCE [LARGE SCALE GENOMIC DNA]</scope>
    <source>
        <strain evidence="4">PL19</strain>
    </source>
</reference>
<organism evidence="3 4">
    <name type="scientific">Streptomyces pini</name>
    <dbReference type="NCBI Taxonomy" id="1520580"/>
    <lineage>
        <taxon>Bacteria</taxon>
        <taxon>Bacillati</taxon>
        <taxon>Actinomycetota</taxon>
        <taxon>Actinomycetes</taxon>
        <taxon>Kitasatosporales</taxon>
        <taxon>Streptomycetaceae</taxon>
        <taxon>Streptomyces</taxon>
    </lineage>
</organism>
<dbReference type="EMBL" id="FOSG01000042">
    <property type="protein sequence ID" value="SFM02560.1"/>
    <property type="molecule type" value="Genomic_DNA"/>
</dbReference>
<keyword evidence="4" id="KW-1185">Reference proteome</keyword>
<protein>
    <submittedName>
        <fullName evidence="3">EndoU nuclease</fullName>
    </submittedName>
</protein>
<evidence type="ECO:0000256" key="1">
    <source>
        <dbReference type="SAM" id="MobiDB-lite"/>
    </source>
</evidence>
<name>A0A1I4MHL0_9ACTN</name>
<dbReference type="Proteomes" id="UP000198928">
    <property type="component" value="Unassembled WGS sequence"/>
</dbReference>
<evidence type="ECO:0000259" key="2">
    <source>
        <dbReference type="Pfam" id="PF14436"/>
    </source>
</evidence>
<dbReference type="InterPro" id="IPR029501">
    <property type="entry name" value="EndoU_bac"/>
</dbReference>
<evidence type="ECO:0000313" key="3">
    <source>
        <dbReference type="EMBL" id="SFM02560.1"/>
    </source>
</evidence>
<feature type="region of interest" description="Disordered" evidence="1">
    <location>
        <begin position="1"/>
        <end position="25"/>
    </location>
</feature>
<dbReference type="AlphaFoldDB" id="A0A1I4MHL0"/>
<sequence length="167" mass="18520">MTTEPEPYRPRNVYGHEQSGREALPGRYGGWEDVAVSGEDELEIGAELRKAGSYLSPYRMDHIAELHSGRAEARQLGKSLFPGAWTDEEIFVAAQAVAADPSSRWSRGDDDYSGEPGTLFNPWHRLPDVEWAIPARFRVDGHHQGLAIRVIVEPYGEGVISAYPLSS</sequence>
<accession>A0A1I4MHL0</accession>
<evidence type="ECO:0000313" key="4">
    <source>
        <dbReference type="Proteomes" id="UP000198928"/>
    </source>
</evidence>
<gene>
    <name evidence="3" type="ORF">SAMN05192584_1426</name>
</gene>
<dbReference type="Pfam" id="PF14436">
    <property type="entry name" value="EndoU_bacteria"/>
    <property type="match status" value="1"/>
</dbReference>
<feature type="domain" description="Bacterial EndoU nuclease" evidence="2">
    <location>
        <begin position="74"/>
        <end position="165"/>
    </location>
</feature>